<reference evidence="1" key="1">
    <citation type="journal article" date="2021" name="Proc. Natl. Acad. Sci. U.S.A.">
        <title>A Catalog of Tens of Thousands of Viruses from Human Metagenomes Reveals Hidden Associations with Chronic Diseases.</title>
        <authorList>
            <person name="Tisza M.J."/>
            <person name="Buck C.B."/>
        </authorList>
    </citation>
    <scope>NUCLEOTIDE SEQUENCE</scope>
    <source>
        <strain evidence="1">Ct0UO21</strain>
    </source>
</reference>
<dbReference type="EMBL" id="BK015390">
    <property type="protein sequence ID" value="DAE04569.1"/>
    <property type="molecule type" value="Genomic_DNA"/>
</dbReference>
<proteinExistence type="predicted"/>
<accession>A0A8S5PDX1</accession>
<evidence type="ECO:0000313" key="1">
    <source>
        <dbReference type="EMBL" id="DAE04569.1"/>
    </source>
</evidence>
<organism evidence="1">
    <name type="scientific">Siphoviridae sp. ct0UO21</name>
    <dbReference type="NCBI Taxonomy" id="2825293"/>
    <lineage>
        <taxon>Viruses</taxon>
        <taxon>Duplodnaviria</taxon>
        <taxon>Heunggongvirae</taxon>
        <taxon>Uroviricota</taxon>
        <taxon>Caudoviricetes</taxon>
    </lineage>
</organism>
<protein>
    <submittedName>
        <fullName evidence="1">Uncharacterized protein</fullName>
    </submittedName>
</protein>
<sequence length="71" mass="7869">MTAASQLDVIKNDDRIFVTVADIAPILKADPLYLRETARQAPEALGFPVCVVGRRVKIPRVPFLRFCGVDD</sequence>
<name>A0A8S5PDX1_9CAUD</name>